<proteinExistence type="predicted"/>
<name>A0A4Q0XTL0_9BACT</name>
<sequence length="239" mass="26969">MTISNNVSELVTLEETNSVDVINNRTSPYDESFEAIYKKAQSEKVTPDSSKDFLKTLSDEELLTLKNYSMVGKDINVESLNKEAAYNLLMHFSEKRDINDNGLVENSPNTVTSSPSILGEDEQQALLDALTQSDNKNNFNIMSMIFKGVDEKGNAILNNTSDLSSYEDIMNRMDALLERSASSNDKNVTMLSKFKELFESSYNTVLKEKQSQKEASYNPLLTQPIHNYPTEDFINQLQS</sequence>
<dbReference type="RefSeq" id="WP_128994890.1">
    <property type="nucleotide sequence ID" value="NZ_PDKN01000001.1"/>
</dbReference>
<protein>
    <submittedName>
        <fullName evidence="1">Uncharacterized protein</fullName>
    </submittedName>
</protein>
<organism evidence="1 2">
    <name type="scientific">Candidatus Marinarcus aquaticus</name>
    <dbReference type="NCBI Taxonomy" id="2044504"/>
    <lineage>
        <taxon>Bacteria</taxon>
        <taxon>Pseudomonadati</taxon>
        <taxon>Campylobacterota</taxon>
        <taxon>Epsilonproteobacteria</taxon>
        <taxon>Campylobacterales</taxon>
        <taxon>Arcobacteraceae</taxon>
        <taxon>Candidatus Marinarcus</taxon>
    </lineage>
</organism>
<evidence type="ECO:0000313" key="2">
    <source>
        <dbReference type="Proteomes" id="UP000290657"/>
    </source>
</evidence>
<dbReference type="Proteomes" id="UP000290657">
    <property type="component" value="Unassembled WGS sequence"/>
</dbReference>
<dbReference type="AlphaFoldDB" id="A0A4Q0XTL0"/>
<dbReference type="EMBL" id="PDKN01000001">
    <property type="protein sequence ID" value="RXJ60756.1"/>
    <property type="molecule type" value="Genomic_DNA"/>
</dbReference>
<comment type="caution">
    <text evidence="1">The sequence shown here is derived from an EMBL/GenBank/DDBJ whole genome shotgun (WGS) entry which is preliminary data.</text>
</comment>
<keyword evidence="2" id="KW-1185">Reference proteome</keyword>
<evidence type="ECO:0000313" key="1">
    <source>
        <dbReference type="EMBL" id="RXJ60756.1"/>
    </source>
</evidence>
<reference evidence="1 2" key="1">
    <citation type="submission" date="2017-10" db="EMBL/GenBank/DDBJ databases">
        <title>Genomics of the genus Arcobacter.</title>
        <authorList>
            <person name="Perez-Cataluna A."/>
            <person name="Figueras M.J."/>
        </authorList>
    </citation>
    <scope>NUCLEOTIDE SEQUENCE [LARGE SCALE GENOMIC DNA]</scope>
    <source>
        <strain evidence="1 2">CECT 8987</strain>
    </source>
</reference>
<gene>
    <name evidence="1" type="ORF">CRV04_01715</name>
</gene>
<accession>A0A4Q0XTL0</accession>
<dbReference type="OrthoDB" id="5365754at2"/>